<reference evidence="9" key="1">
    <citation type="submission" date="2016-04" db="EMBL/GenBank/DDBJ databases">
        <authorList>
            <person name="Tabuchi Yagui T.R."/>
        </authorList>
    </citation>
    <scope>NUCLEOTIDE SEQUENCE [LARGE SCALE GENOMIC DNA]</scope>
    <source>
        <strain evidence="9">NIES-26</strain>
    </source>
</reference>
<dbReference type="GO" id="GO:0005737">
    <property type="term" value="C:cytoplasm"/>
    <property type="evidence" value="ECO:0007669"/>
    <property type="project" value="TreeGrafter"/>
</dbReference>
<dbReference type="InterPro" id="IPR023753">
    <property type="entry name" value="FAD/NAD-binding_dom"/>
</dbReference>
<dbReference type="Gene3D" id="3.30.1330.10">
    <property type="entry name" value="PurM-like, N-terminal domain"/>
    <property type="match status" value="1"/>
</dbReference>
<dbReference type="InterPro" id="IPR010918">
    <property type="entry name" value="PurM-like_C_dom"/>
</dbReference>
<dbReference type="PANTHER" id="PTHR10256:SF0">
    <property type="entry name" value="INACTIVE SELENIDE, WATER DIKINASE-LIKE PROTEIN-RELATED"/>
    <property type="match status" value="1"/>
</dbReference>
<dbReference type="InterPro" id="IPR036921">
    <property type="entry name" value="PurM-like_N_sf"/>
</dbReference>
<feature type="domain" description="PurM-like N-terminal" evidence="6">
    <location>
        <begin position="461"/>
        <end position="569"/>
    </location>
</feature>
<accession>A0A367RMV3</accession>
<dbReference type="EMBL" id="LXQD01000131">
    <property type="protein sequence ID" value="RCJ36984.1"/>
    <property type="molecule type" value="Genomic_DNA"/>
</dbReference>
<dbReference type="InterPro" id="IPR016188">
    <property type="entry name" value="PurM-like_N"/>
</dbReference>
<dbReference type="Pfam" id="PF07992">
    <property type="entry name" value="Pyr_redox_2"/>
    <property type="match status" value="1"/>
</dbReference>
<evidence type="ECO:0000259" key="6">
    <source>
        <dbReference type="Pfam" id="PF00586"/>
    </source>
</evidence>
<feature type="domain" description="FAD/NAD(P)-binding" evidence="8">
    <location>
        <begin position="11"/>
        <end position="323"/>
    </location>
</feature>
<keyword evidence="10" id="KW-1185">Reference proteome</keyword>
<dbReference type="Pfam" id="PF02769">
    <property type="entry name" value="AIRS_C"/>
    <property type="match status" value="1"/>
</dbReference>
<evidence type="ECO:0000313" key="9">
    <source>
        <dbReference type="EMBL" id="RCJ36984.1"/>
    </source>
</evidence>
<keyword evidence="2" id="KW-0547">Nucleotide-binding</keyword>
<evidence type="ECO:0000259" key="8">
    <source>
        <dbReference type="Pfam" id="PF07992"/>
    </source>
</evidence>
<keyword evidence="1" id="KW-0808">Transferase</keyword>
<name>A0A367RMV3_9NOSO</name>
<proteinExistence type="predicted"/>
<dbReference type="GO" id="GO:0016260">
    <property type="term" value="P:selenocysteine biosynthetic process"/>
    <property type="evidence" value="ECO:0007669"/>
    <property type="project" value="TreeGrafter"/>
</dbReference>
<keyword evidence="5" id="KW-0711">Selenium</keyword>
<evidence type="ECO:0000256" key="3">
    <source>
        <dbReference type="ARBA" id="ARBA00022777"/>
    </source>
</evidence>
<dbReference type="GO" id="GO:0005524">
    <property type="term" value="F:ATP binding"/>
    <property type="evidence" value="ECO:0007669"/>
    <property type="project" value="UniProtKB-KW"/>
</dbReference>
<dbReference type="GO" id="GO:0016491">
    <property type="term" value="F:oxidoreductase activity"/>
    <property type="evidence" value="ECO:0007669"/>
    <property type="project" value="InterPro"/>
</dbReference>
<evidence type="ECO:0000256" key="2">
    <source>
        <dbReference type="ARBA" id="ARBA00022741"/>
    </source>
</evidence>
<dbReference type="InterPro" id="IPR017584">
    <property type="entry name" value="Pyridine_nucleo_diS_OxRdtase_N"/>
</dbReference>
<evidence type="ECO:0000259" key="7">
    <source>
        <dbReference type="Pfam" id="PF02769"/>
    </source>
</evidence>
<dbReference type="InterPro" id="IPR036188">
    <property type="entry name" value="FAD/NAD-bd_sf"/>
</dbReference>
<dbReference type="Gene3D" id="3.50.50.100">
    <property type="match status" value="1"/>
</dbReference>
<organism evidence="9 10">
    <name type="scientific">Nostoc minutum NIES-26</name>
    <dbReference type="NCBI Taxonomy" id="1844469"/>
    <lineage>
        <taxon>Bacteria</taxon>
        <taxon>Bacillati</taxon>
        <taxon>Cyanobacteriota</taxon>
        <taxon>Cyanophyceae</taxon>
        <taxon>Nostocales</taxon>
        <taxon>Nostocaceae</taxon>
        <taxon>Nostoc</taxon>
    </lineage>
</organism>
<gene>
    <name evidence="9" type="ORF">A6770_15280</name>
</gene>
<dbReference type="InterPro" id="IPR036676">
    <property type="entry name" value="PurM-like_C_sf"/>
</dbReference>
<dbReference type="CDD" id="cd02195">
    <property type="entry name" value="SelD"/>
    <property type="match status" value="1"/>
</dbReference>
<dbReference type="InterPro" id="IPR004536">
    <property type="entry name" value="SPS/SelD"/>
</dbReference>
<dbReference type="NCBIfam" id="TIGR00476">
    <property type="entry name" value="selD"/>
    <property type="match status" value="1"/>
</dbReference>
<evidence type="ECO:0000256" key="4">
    <source>
        <dbReference type="ARBA" id="ARBA00022840"/>
    </source>
</evidence>
<dbReference type="PANTHER" id="PTHR10256">
    <property type="entry name" value="SELENIDE, WATER DIKINASE"/>
    <property type="match status" value="1"/>
</dbReference>
<sequence>MQQYSQPIVKDLVLIGGGHSHAIVLRMFGMQPLSGVRLTLITPASDTPYSGMLPGHIAGFYSHDECHIDLRRLTNFAQAQLYIDQVVDLDLNNHKVICANRPAVDFDVLSIDIGSTPATISIPGAAEYAIAAKPVPKLLQYWYHLLTKVAKNPQEAICIGIVGGGAGGVELALTMQTHLHQILHQNQQPIKNLEIHLFQRHEELMPHYHQSVQRLVKQILTKRGIKLHLGETVCEIAPQYQEIFEIKCESGLTINCHKIFWVTQASAPQWLKKTGLGTDEKGFILVKDTLQSQTHPEVFAAGDIATMVNHPRPKAGVFAVRQGKPLFENLQRFLLGKSLKPYKPQQQYLSLIGTGDKRAIATRGAFTLAPHQLLWRWKDWIDRRFMERFSEGLGTSDWGLGIRKEFSQHPISSTQSPLMRCAGCGSKVGSTVLEKVLSRIQQEQPIAKDREDIIIGLDAPDDAAVVQIPTDQLLVQTIDYFRTLINDPYIFGQISANHCLSDIFAMGATPQSVLAIATIPYAAPAKVEETLYQLVSGAVKVLNQAQAPLIGGHTSEGTELAFGLACNGLAYPNKLLRKSGMQPGQVLILTKALGTGILFAAEMRRLAKGHWIDNAVESMLLSNQAAAACLLQHGATACTDVTGFGLLGHLMEMVQASHVAVELQLAGIPVLAGAIETAQKGIFSSLQPENLQASRYIQNRLQVESHLNYPLLFDPQTAGGLLASIPEEQANHCLAALQALGYEHSCLIGCITPPVMTQPITLIDK</sequence>
<dbReference type="Proteomes" id="UP000252107">
    <property type="component" value="Unassembled WGS sequence"/>
</dbReference>
<dbReference type="AlphaFoldDB" id="A0A367RMV3"/>
<dbReference type="NCBIfam" id="TIGR03169">
    <property type="entry name" value="Nterm_to_SelD"/>
    <property type="match status" value="1"/>
</dbReference>
<dbReference type="GO" id="GO:0004756">
    <property type="term" value="F:selenide, water dikinase activity"/>
    <property type="evidence" value="ECO:0007669"/>
    <property type="project" value="TreeGrafter"/>
</dbReference>
<evidence type="ECO:0000256" key="5">
    <source>
        <dbReference type="ARBA" id="ARBA00023266"/>
    </source>
</evidence>
<dbReference type="SUPFAM" id="SSF55326">
    <property type="entry name" value="PurM N-terminal domain-like"/>
    <property type="match status" value="1"/>
</dbReference>
<evidence type="ECO:0000313" key="10">
    <source>
        <dbReference type="Proteomes" id="UP000252107"/>
    </source>
</evidence>
<dbReference type="SUPFAM" id="SSF51905">
    <property type="entry name" value="FAD/NAD(P)-binding domain"/>
    <property type="match status" value="2"/>
</dbReference>
<keyword evidence="4" id="KW-0067">ATP-binding</keyword>
<dbReference type="Pfam" id="PF00586">
    <property type="entry name" value="AIRS"/>
    <property type="match status" value="1"/>
</dbReference>
<keyword evidence="3" id="KW-0418">Kinase</keyword>
<dbReference type="Gene3D" id="3.90.650.10">
    <property type="entry name" value="PurM-like C-terminal domain"/>
    <property type="match status" value="1"/>
</dbReference>
<evidence type="ECO:0000256" key="1">
    <source>
        <dbReference type="ARBA" id="ARBA00022679"/>
    </source>
</evidence>
<dbReference type="PRINTS" id="PR00368">
    <property type="entry name" value="FADPNR"/>
</dbReference>
<dbReference type="SUPFAM" id="SSF56042">
    <property type="entry name" value="PurM C-terminal domain-like"/>
    <property type="match status" value="1"/>
</dbReference>
<protein>
    <submittedName>
        <fullName evidence="9">Selenide, water dikinase SelD</fullName>
    </submittedName>
</protein>
<feature type="domain" description="PurM-like C-terminal" evidence="7">
    <location>
        <begin position="582"/>
        <end position="752"/>
    </location>
</feature>
<comment type="caution">
    <text evidence="9">The sequence shown here is derived from an EMBL/GenBank/DDBJ whole genome shotgun (WGS) entry which is preliminary data.</text>
</comment>